<accession>A0A1G7HKJ3</accession>
<dbReference type="EMBL" id="LT629690">
    <property type="protein sequence ID" value="SDF00965.1"/>
    <property type="molecule type" value="Genomic_DNA"/>
</dbReference>
<feature type="transmembrane region" description="Helical" evidence="1">
    <location>
        <begin position="91"/>
        <end position="111"/>
    </location>
</feature>
<dbReference type="OrthoDB" id="110490at2"/>
<keyword evidence="1" id="KW-1133">Transmembrane helix</keyword>
<evidence type="ECO:0000313" key="3">
    <source>
        <dbReference type="Proteomes" id="UP000182427"/>
    </source>
</evidence>
<keyword evidence="1" id="KW-0472">Membrane</keyword>
<feature type="transmembrane region" description="Helical" evidence="1">
    <location>
        <begin position="47"/>
        <end position="70"/>
    </location>
</feature>
<proteinExistence type="predicted"/>
<gene>
    <name evidence="2" type="ORF">SAMN05444167_1115</name>
</gene>
<feature type="transmembrane region" description="Helical" evidence="1">
    <location>
        <begin position="21"/>
        <end position="41"/>
    </location>
</feature>
<feature type="transmembrane region" description="Helical" evidence="1">
    <location>
        <begin position="174"/>
        <end position="193"/>
    </location>
</feature>
<reference evidence="2 3" key="1">
    <citation type="submission" date="2016-10" db="EMBL/GenBank/DDBJ databases">
        <authorList>
            <person name="de Groot N.N."/>
        </authorList>
    </citation>
    <scope>NUCLEOTIDE SEQUENCE [LARGE SCALE GENOMIC DNA]</scope>
    <source>
        <strain evidence="2 3">GAS232</strain>
    </source>
</reference>
<feature type="transmembrane region" description="Helical" evidence="1">
    <location>
        <begin position="250"/>
        <end position="276"/>
    </location>
</feature>
<feature type="transmembrane region" description="Helical" evidence="1">
    <location>
        <begin position="228"/>
        <end position="244"/>
    </location>
</feature>
<feature type="transmembrane region" description="Helical" evidence="1">
    <location>
        <begin position="320"/>
        <end position="340"/>
    </location>
</feature>
<dbReference type="RefSeq" id="WP_083344270.1">
    <property type="nucleotide sequence ID" value="NZ_LT629690.1"/>
</dbReference>
<protein>
    <submittedName>
        <fullName evidence="2">Uncharacterized protein</fullName>
    </submittedName>
</protein>
<name>A0A1G7HKJ3_9BACT</name>
<keyword evidence="1" id="KW-0812">Transmembrane</keyword>
<evidence type="ECO:0000256" key="1">
    <source>
        <dbReference type="SAM" id="Phobius"/>
    </source>
</evidence>
<sequence>MAQILAHLSLLRKLSLKELGSISSVRFNNFLFCILLIVSASGGTRKMSFWSTLFFQIVLLAPLLVTFSVDTQHRLPAERVAMWPLTSRQKLLLSSVSFAFNPAFIVLFFGYLFWMGLAIASLFVLLALIVHIAVYAVSRLPIKSRTHASLSTSRKSFRLGGIAQETWRGLRGTLDFWVALLIAVIGTLYRLFARAPEPEAFPMLSLFVGIAVSTVAQRMLRLDGGRALLRYRLLPLAGWKLLVIQDMTFLFSLAVMVSLLSLRTGVAVGLVAIAVGRYPSLTQQANQRRWRFVGGDLRFGLAQLFLSGSAGVGAARAGLWGVGVAFAVYLVSIFGGEVLWKRSLAA</sequence>
<dbReference type="Proteomes" id="UP000182427">
    <property type="component" value="Chromosome I"/>
</dbReference>
<organism evidence="2 3">
    <name type="scientific">Terriglobus roseus</name>
    <dbReference type="NCBI Taxonomy" id="392734"/>
    <lineage>
        <taxon>Bacteria</taxon>
        <taxon>Pseudomonadati</taxon>
        <taxon>Acidobacteriota</taxon>
        <taxon>Terriglobia</taxon>
        <taxon>Terriglobales</taxon>
        <taxon>Acidobacteriaceae</taxon>
        <taxon>Terriglobus</taxon>
    </lineage>
</organism>
<feature type="transmembrane region" description="Helical" evidence="1">
    <location>
        <begin position="117"/>
        <end position="137"/>
    </location>
</feature>
<evidence type="ECO:0000313" key="2">
    <source>
        <dbReference type="EMBL" id="SDF00965.1"/>
    </source>
</evidence>
<keyword evidence="3" id="KW-1185">Reference proteome</keyword>
<feature type="transmembrane region" description="Helical" evidence="1">
    <location>
        <begin position="199"/>
        <end position="216"/>
    </location>
</feature>
<dbReference type="AlphaFoldDB" id="A0A1G7HKJ3"/>